<dbReference type="EMBL" id="VTFT01000001">
    <property type="protein sequence ID" value="TYT26531.1"/>
    <property type="molecule type" value="Genomic_DNA"/>
</dbReference>
<gene>
    <name evidence="2" type="ORF">FZO89_09810</name>
</gene>
<evidence type="ECO:0000313" key="3">
    <source>
        <dbReference type="Proteomes" id="UP000324973"/>
    </source>
</evidence>
<dbReference type="PROSITE" id="PS51257">
    <property type="entry name" value="PROKAR_LIPOPROTEIN"/>
    <property type="match status" value="1"/>
</dbReference>
<dbReference type="Proteomes" id="UP000324973">
    <property type="component" value="Unassembled WGS sequence"/>
</dbReference>
<sequence length="158" mass="15995">MNRTRLSQALLAAAIGSVALIGCKKEEPAPTPPAAPAETTPAPAPVPPPAAPASSASVTLGNAIDANNTIATPLTTFAAGDTIHASVATDGAAPGQLTAKWTHLDSSQTVAEETKDIAAGPQVTDFHISKPDGWPTGRYQVEVSMDGAVVNTSEFTVQ</sequence>
<feature type="compositionally biased region" description="Pro residues" evidence="1">
    <location>
        <begin position="42"/>
        <end position="51"/>
    </location>
</feature>
<feature type="region of interest" description="Disordered" evidence="1">
    <location>
        <begin position="27"/>
        <end position="56"/>
    </location>
</feature>
<reference evidence="2 3" key="1">
    <citation type="submission" date="2019-08" db="EMBL/GenBank/DDBJ databases">
        <title>Luteimonas viscosus sp. nov., isolated from soil of a sunflower field.</title>
        <authorList>
            <person name="Jianli Z."/>
            <person name="Ying Z."/>
        </authorList>
    </citation>
    <scope>NUCLEOTIDE SEQUENCE [LARGE SCALE GENOMIC DNA]</scope>
    <source>
        <strain evidence="2 3">XBU10</strain>
    </source>
</reference>
<dbReference type="OrthoDB" id="6008970at2"/>
<name>A0A5D4XRZ3_9GAMM</name>
<organism evidence="2 3">
    <name type="scientific">Luteimonas viscosa</name>
    <dbReference type="NCBI Taxonomy" id="1132694"/>
    <lineage>
        <taxon>Bacteria</taxon>
        <taxon>Pseudomonadati</taxon>
        <taxon>Pseudomonadota</taxon>
        <taxon>Gammaproteobacteria</taxon>
        <taxon>Lysobacterales</taxon>
        <taxon>Lysobacteraceae</taxon>
        <taxon>Luteimonas</taxon>
    </lineage>
</organism>
<dbReference type="AlphaFoldDB" id="A0A5D4XRZ3"/>
<proteinExistence type="predicted"/>
<evidence type="ECO:0000256" key="1">
    <source>
        <dbReference type="SAM" id="MobiDB-lite"/>
    </source>
</evidence>
<dbReference type="RefSeq" id="WP_149103082.1">
    <property type="nucleotide sequence ID" value="NZ_VTFT01000001.1"/>
</dbReference>
<comment type="caution">
    <text evidence="2">The sequence shown here is derived from an EMBL/GenBank/DDBJ whole genome shotgun (WGS) entry which is preliminary data.</text>
</comment>
<accession>A0A5D4XRZ3</accession>
<keyword evidence="3" id="KW-1185">Reference proteome</keyword>
<protein>
    <submittedName>
        <fullName evidence="2">Uncharacterized protein</fullName>
    </submittedName>
</protein>
<evidence type="ECO:0000313" key="2">
    <source>
        <dbReference type="EMBL" id="TYT26531.1"/>
    </source>
</evidence>